<keyword evidence="5" id="KW-0479">Metal-binding</keyword>
<dbReference type="InterPro" id="IPR036046">
    <property type="entry name" value="Acylphosphatase-like_dom_sf"/>
</dbReference>
<dbReference type="InterPro" id="IPR017968">
    <property type="entry name" value="Acylphosphatase_CS"/>
</dbReference>
<dbReference type="Pfam" id="PF17788">
    <property type="entry name" value="HypF_C"/>
    <property type="match status" value="1"/>
</dbReference>
<accession>A0AAU7PRR1</accession>
<dbReference type="Pfam" id="PF01300">
    <property type="entry name" value="Sua5_yciO_yrdC"/>
    <property type="match status" value="1"/>
</dbReference>
<dbReference type="GO" id="GO:0003725">
    <property type="term" value="F:double-stranded RNA binding"/>
    <property type="evidence" value="ECO:0007669"/>
    <property type="project" value="InterPro"/>
</dbReference>
<dbReference type="NCBIfam" id="TIGR00143">
    <property type="entry name" value="hypF"/>
    <property type="match status" value="1"/>
</dbReference>
<protein>
    <recommendedName>
        <fullName evidence="10">Carbamoyltransferase</fullName>
        <ecNumber evidence="10">6.2.-.-</ecNumber>
    </recommendedName>
</protein>
<dbReference type="InterPro" id="IPR051060">
    <property type="entry name" value="Carbamoyltrans_HypF-like"/>
</dbReference>
<evidence type="ECO:0000256" key="2">
    <source>
        <dbReference type="ARBA" id="ARBA00005614"/>
    </source>
</evidence>
<dbReference type="InterPro" id="IPR017945">
    <property type="entry name" value="DHBP_synth_RibB-like_a/b_dom"/>
</dbReference>
<dbReference type="RefSeq" id="WP_349947587.1">
    <property type="nucleotide sequence ID" value="NZ_CP157940.1"/>
</dbReference>
<dbReference type="Gene3D" id="3.30.420.40">
    <property type="match status" value="1"/>
</dbReference>
<comment type="catalytic activity">
    <reaction evidence="9">
        <text>C-terminal L-cysteinyl-[HypE protein] + carbamoyl phosphate + ATP + H2O = C-terminal S-carboxamide-L-cysteinyl-[HypE protein] + AMP + phosphate + diphosphate + H(+)</text>
        <dbReference type="Rhea" id="RHEA:55636"/>
        <dbReference type="Rhea" id="RHEA-COMP:14247"/>
        <dbReference type="Rhea" id="RHEA-COMP:14392"/>
        <dbReference type="ChEBI" id="CHEBI:15377"/>
        <dbReference type="ChEBI" id="CHEBI:15378"/>
        <dbReference type="ChEBI" id="CHEBI:30616"/>
        <dbReference type="ChEBI" id="CHEBI:33019"/>
        <dbReference type="ChEBI" id="CHEBI:43474"/>
        <dbReference type="ChEBI" id="CHEBI:58228"/>
        <dbReference type="ChEBI" id="CHEBI:76913"/>
        <dbReference type="ChEBI" id="CHEBI:139126"/>
        <dbReference type="ChEBI" id="CHEBI:456215"/>
    </reaction>
</comment>
<dbReference type="InterPro" id="IPR004421">
    <property type="entry name" value="Carbamoyltransferase_HypF"/>
</dbReference>
<dbReference type="InterPro" id="IPR041440">
    <property type="entry name" value="HypF_C"/>
</dbReference>
<evidence type="ECO:0000256" key="8">
    <source>
        <dbReference type="ARBA" id="ARBA00047645"/>
    </source>
</evidence>
<evidence type="ECO:0000256" key="6">
    <source>
        <dbReference type="ARBA" id="ARBA00022771"/>
    </source>
</evidence>
<dbReference type="Pfam" id="PF07503">
    <property type="entry name" value="zf-HYPF"/>
    <property type="match status" value="2"/>
</dbReference>
<comment type="pathway">
    <text evidence="1">Protein modification; [NiFe] hydrogenase maturation.</text>
</comment>
<proteinExistence type="inferred from homology"/>
<feature type="active site" evidence="11">
    <location>
        <position position="43"/>
    </location>
</feature>
<comment type="catalytic activity">
    <reaction evidence="8 11">
        <text>an acyl phosphate + H2O = a carboxylate + phosphate + H(+)</text>
        <dbReference type="Rhea" id="RHEA:14965"/>
        <dbReference type="ChEBI" id="CHEBI:15377"/>
        <dbReference type="ChEBI" id="CHEBI:15378"/>
        <dbReference type="ChEBI" id="CHEBI:29067"/>
        <dbReference type="ChEBI" id="CHEBI:43474"/>
        <dbReference type="ChEBI" id="CHEBI:59918"/>
        <dbReference type="EC" id="3.6.1.7"/>
    </reaction>
</comment>
<evidence type="ECO:0000256" key="7">
    <source>
        <dbReference type="ARBA" id="ARBA00022833"/>
    </source>
</evidence>
<gene>
    <name evidence="14" type="primary">hypF</name>
    <name evidence="14" type="ORF">ABFV83_03640</name>
</gene>
<evidence type="ECO:0000256" key="11">
    <source>
        <dbReference type="PROSITE-ProRule" id="PRU00520"/>
    </source>
</evidence>
<dbReference type="InterPro" id="IPR001792">
    <property type="entry name" value="Acylphosphatase-like_dom"/>
</dbReference>
<dbReference type="EC" id="6.2.-.-" evidence="10"/>
<evidence type="ECO:0000256" key="5">
    <source>
        <dbReference type="ARBA" id="ARBA00022723"/>
    </source>
</evidence>
<dbReference type="InterPro" id="IPR055128">
    <property type="entry name" value="HypF_C_2"/>
</dbReference>
<dbReference type="GO" id="GO:0003998">
    <property type="term" value="F:acylphosphatase activity"/>
    <property type="evidence" value="ECO:0007669"/>
    <property type="project" value="UniProtKB-EC"/>
</dbReference>
<sequence length="790" mass="87352">MDRGKSKVITKKIKVYGIVQGVGFRPLVYRAAMQYGIKGTVRNVGGCVEIVVQSERKILDRFLSDLKENKRGGYEIIKMEAEELPYMELEDFVIVKSGSSGEISVIPPDLPVCPECLRELSHASDRRYRNPFTSCMSCGPRYTMIEDLPYDRNRTSMKDFSMCGACREEYTSPESRRFHAQTISCNDCGPYLIYQDKEDGPGELLEKEAFEKTVKVLSQGGIVAVKGIGGYHLVCSPFLEDTVNRLRKLKGREEKPFAVMFPEISEIRKYCLVSEEETTLLESKARPIVLLSVKQDSMAPSTGNGSIYCGAFLPYTPLQYMLTEKQGPLIMTSANISGQPIIREDGHMLSLSSPYLNGVLYNKRRIVRSVDDSVARIIQGKTQMIRRSRGYVPYPVFLSKEERKGEEGRDWTNTGIFAAGGDLKAAFCLCQKERAVVSQYFGDLEEAAVIEEFQRSFKDLTRLFQMAPGLAVCDLHPNYHSARFAEALGLPVLKVQHHHAHIASVLAEHDLKGPVIGAAFDGTGYGTDGNIWGGEFLVCEESDFIRAAHVSMFPVLGGDGSMRDARKTASCYLLFAGLEAYVQDERMGVIKAALQHNVNTVLTSSMGRLFDAAASVLNIRHENHYEGECAVLLEKEAVLAERNVVKPADLCFGIKEKEDILELDPRPVFEALCSMRNKAETGSLALGFHLALAQAAAAICERLGSKYLSNAVALSGGVFQNALLTGHTVRLLREKGFNVYLNQAVPPNDGGVSLGQAYLGNKYLKSGIMDLERTGCHVCCSTGKNNSDKR</sequence>
<dbReference type="PIRSF" id="PIRSF006256">
    <property type="entry name" value="CMPcnvr_hdrg_mat"/>
    <property type="match status" value="1"/>
</dbReference>
<feature type="active site" evidence="11">
    <location>
        <position position="25"/>
    </location>
</feature>
<dbReference type="SUPFAM" id="SSF54975">
    <property type="entry name" value="Acylphosphatase/BLUF domain-like"/>
    <property type="match status" value="1"/>
</dbReference>
<evidence type="ECO:0000256" key="3">
    <source>
        <dbReference type="ARBA" id="ARBA00008097"/>
    </source>
</evidence>
<evidence type="ECO:0000256" key="9">
    <source>
        <dbReference type="ARBA" id="ARBA00048220"/>
    </source>
</evidence>
<dbReference type="EMBL" id="CP157940">
    <property type="protein sequence ID" value="XBS54899.1"/>
    <property type="molecule type" value="Genomic_DNA"/>
</dbReference>
<dbReference type="SUPFAM" id="SSF55821">
    <property type="entry name" value="YrdC/RibB"/>
    <property type="match status" value="1"/>
</dbReference>
<keyword evidence="7" id="KW-0862">Zinc</keyword>
<dbReference type="AlphaFoldDB" id="A0AAU7PRR1"/>
<name>A0AAU7PRR1_9FIRM</name>
<evidence type="ECO:0000256" key="1">
    <source>
        <dbReference type="ARBA" id="ARBA00004711"/>
    </source>
</evidence>
<dbReference type="PANTHER" id="PTHR42959:SF1">
    <property type="entry name" value="CARBAMOYLTRANSFERASE HYPF"/>
    <property type="match status" value="1"/>
</dbReference>
<evidence type="ECO:0000256" key="10">
    <source>
        <dbReference type="PIRNR" id="PIRNR006256"/>
    </source>
</evidence>
<dbReference type="GO" id="GO:0016874">
    <property type="term" value="F:ligase activity"/>
    <property type="evidence" value="ECO:0007669"/>
    <property type="project" value="UniProtKB-UniRule"/>
</dbReference>
<feature type="domain" description="Acylphosphatase-like" evidence="12">
    <location>
        <begin position="10"/>
        <end position="96"/>
    </location>
</feature>
<dbReference type="Gene3D" id="3.30.110.120">
    <property type="match status" value="1"/>
</dbReference>
<comment type="similarity">
    <text evidence="3 10">Belongs to the carbamoyltransferase HypF family.</text>
</comment>
<dbReference type="GO" id="GO:0008270">
    <property type="term" value="F:zinc ion binding"/>
    <property type="evidence" value="ECO:0007669"/>
    <property type="project" value="UniProtKB-KW"/>
</dbReference>
<dbReference type="GO" id="GO:0016743">
    <property type="term" value="F:carboxyl- or carbamoyltransferase activity"/>
    <property type="evidence" value="ECO:0007669"/>
    <property type="project" value="UniProtKB-UniRule"/>
</dbReference>
<dbReference type="PROSITE" id="PS00150">
    <property type="entry name" value="ACYLPHOSPHATASE_1"/>
    <property type="match status" value="1"/>
</dbReference>
<keyword evidence="6" id="KW-0863">Zinc-finger</keyword>
<evidence type="ECO:0000259" key="12">
    <source>
        <dbReference type="PROSITE" id="PS51160"/>
    </source>
</evidence>
<dbReference type="Gene3D" id="3.30.420.360">
    <property type="match status" value="1"/>
</dbReference>
<keyword evidence="11" id="KW-0378">Hydrolase</keyword>
<reference evidence="14" key="1">
    <citation type="submission" date="2024-06" db="EMBL/GenBank/DDBJ databases">
        <title>Lacrimispora cavernae sp. nov., a novel anaerobe isolated from bat guano pile inside a cave.</title>
        <authorList>
            <person name="Miller S.L."/>
            <person name="Lu N."/>
            <person name="King J."/>
            <person name="Sankaranarayanan K."/>
            <person name="Lawson P.A."/>
        </authorList>
    </citation>
    <scope>NUCLEOTIDE SEQUENCE</scope>
    <source>
        <strain evidence="14">BS-2</strain>
    </source>
</reference>
<comment type="similarity">
    <text evidence="2">Belongs to the acylphosphatase family.</text>
</comment>
<evidence type="ECO:0000313" key="14">
    <source>
        <dbReference type="EMBL" id="XBS54899.1"/>
    </source>
</evidence>
<dbReference type="Pfam" id="PF00708">
    <property type="entry name" value="Acylphosphatase"/>
    <property type="match status" value="1"/>
</dbReference>
<evidence type="ECO:0000259" key="13">
    <source>
        <dbReference type="PROSITE" id="PS51163"/>
    </source>
</evidence>
<dbReference type="Pfam" id="PF22521">
    <property type="entry name" value="HypF_C_2"/>
    <property type="match status" value="1"/>
</dbReference>
<feature type="domain" description="YrdC-like" evidence="13">
    <location>
        <begin position="207"/>
        <end position="390"/>
    </location>
</feature>
<evidence type="ECO:0000256" key="4">
    <source>
        <dbReference type="ARBA" id="ARBA00022598"/>
    </source>
</evidence>
<dbReference type="PANTHER" id="PTHR42959">
    <property type="entry name" value="CARBAMOYLTRANSFERASE"/>
    <property type="match status" value="1"/>
</dbReference>
<dbReference type="PROSITE" id="PS51163">
    <property type="entry name" value="YRDC"/>
    <property type="match status" value="1"/>
</dbReference>
<organism evidence="14">
    <name type="scientific">Lacrimispora sp. BS-2</name>
    <dbReference type="NCBI Taxonomy" id="3151850"/>
    <lineage>
        <taxon>Bacteria</taxon>
        <taxon>Bacillati</taxon>
        <taxon>Bacillota</taxon>
        <taxon>Clostridia</taxon>
        <taxon>Lachnospirales</taxon>
        <taxon>Lachnospiraceae</taxon>
        <taxon>Lacrimispora</taxon>
    </lineage>
</organism>
<dbReference type="InterPro" id="IPR006070">
    <property type="entry name" value="Sua5-like_dom"/>
</dbReference>
<dbReference type="PROSITE" id="PS51160">
    <property type="entry name" value="ACYLPHOSPHATASE_3"/>
    <property type="match status" value="1"/>
</dbReference>
<dbReference type="GO" id="GO:0051604">
    <property type="term" value="P:protein maturation"/>
    <property type="evidence" value="ECO:0007669"/>
    <property type="project" value="TreeGrafter"/>
</dbReference>
<keyword evidence="4 14" id="KW-0436">Ligase</keyword>
<dbReference type="Gene3D" id="3.90.870.50">
    <property type="match status" value="1"/>
</dbReference>
<dbReference type="InterPro" id="IPR011125">
    <property type="entry name" value="Znf_HypF"/>
</dbReference>